<organism evidence="3">
    <name type="scientific">Arthroderma gypseum (strain ATCC MYA-4604 / CBS 118893)</name>
    <name type="common">Microsporum gypseum</name>
    <dbReference type="NCBI Taxonomy" id="535722"/>
    <lineage>
        <taxon>Eukaryota</taxon>
        <taxon>Fungi</taxon>
        <taxon>Dikarya</taxon>
        <taxon>Ascomycota</taxon>
        <taxon>Pezizomycotina</taxon>
        <taxon>Eurotiomycetes</taxon>
        <taxon>Eurotiomycetidae</taxon>
        <taxon>Onygenales</taxon>
        <taxon>Arthrodermataceae</taxon>
        <taxon>Nannizzia</taxon>
    </lineage>
</organism>
<evidence type="ECO:0000313" key="3">
    <source>
        <dbReference type="Proteomes" id="UP000002669"/>
    </source>
</evidence>
<accession>E5R3C5</accession>
<protein>
    <recommendedName>
        <fullName evidence="4">Secreted protein</fullName>
    </recommendedName>
</protein>
<name>E5R3C5_ARTGP</name>
<keyword evidence="1" id="KW-0732">Signal</keyword>
<feature type="chain" id="PRO_5003198297" description="Secreted protein" evidence="1">
    <location>
        <begin position="20"/>
        <end position="82"/>
    </location>
</feature>
<evidence type="ECO:0008006" key="4">
    <source>
        <dbReference type="Google" id="ProtNLM"/>
    </source>
</evidence>
<evidence type="ECO:0000313" key="2">
    <source>
        <dbReference type="EMBL" id="EFQ97940.1"/>
    </source>
</evidence>
<evidence type="ECO:0000256" key="1">
    <source>
        <dbReference type="SAM" id="SignalP"/>
    </source>
</evidence>
<reference evidence="3" key="1">
    <citation type="journal article" date="2012" name="MBio">
        <title>Comparative genome analysis of Trichophyton rubrum and related dermatophytes reveals candidate genes involved in infection.</title>
        <authorList>
            <person name="Martinez D.A."/>
            <person name="Oliver B.G."/>
            <person name="Graeser Y."/>
            <person name="Goldberg J.M."/>
            <person name="Li W."/>
            <person name="Martinez-Rossi N.M."/>
            <person name="Monod M."/>
            <person name="Shelest E."/>
            <person name="Barton R.C."/>
            <person name="Birch E."/>
            <person name="Brakhage A.A."/>
            <person name="Chen Z."/>
            <person name="Gurr S.J."/>
            <person name="Heiman D."/>
            <person name="Heitman J."/>
            <person name="Kosti I."/>
            <person name="Rossi A."/>
            <person name="Saif S."/>
            <person name="Samalova M."/>
            <person name="Saunders C.W."/>
            <person name="Shea T."/>
            <person name="Summerbell R.C."/>
            <person name="Xu J."/>
            <person name="Young S."/>
            <person name="Zeng Q."/>
            <person name="Birren B.W."/>
            <person name="Cuomo C.A."/>
            <person name="White T.C."/>
        </authorList>
    </citation>
    <scope>NUCLEOTIDE SEQUENCE [LARGE SCALE GENOMIC DNA]</scope>
    <source>
        <strain evidence="3">ATCC MYA-4604 / CBS 118893</strain>
    </source>
</reference>
<dbReference type="VEuPathDB" id="FungiDB:MGYG_00976"/>
<proteinExistence type="predicted"/>
<dbReference type="AlphaFoldDB" id="E5R3C5"/>
<dbReference type="InParanoid" id="E5R3C5"/>
<keyword evidence="3" id="KW-1185">Reference proteome</keyword>
<dbReference type="RefSeq" id="XP_003176892.1">
    <property type="nucleotide sequence ID" value="XM_003176844.1"/>
</dbReference>
<feature type="signal peptide" evidence="1">
    <location>
        <begin position="1"/>
        <end position="19"/>
    </location>
</feature>
<dbReference type="HOGENOM" id="CLU_2557840_0_0_1"/>
<gene>
    <name evidence="2" type="ORF">MGYG_00976</name>
</gene>
<sequence length="82" mass="8613">MGSGLLLLAIEILDAIGRAWVRPGTGQGSGRFAPGLAPGPFLAALDTSSAGEPWMMEPKKTTSFAAVQRYTPLPATWDPITE</sequence>
<dbReference type="Proteomes" id="UP000002669">
    <property type="component" value="Unassembled WGS sequence"/>
</dbReference>
<dbReference type="GeneID" id="10032214"/>
<dbReference type="EMBL" id="DS989822">
    <property type="protein sequence ID" value="EFQ97940.1"/>
    <property type="molecule type" value="Genomic_DNA"/>
</dbReference>